<gene>
    <name evidence="3" type="ORF">CR513_63104</name>
</gene>
<feature type="domain" description="CRAL-TRIO" evidence="2">
    <location>
        <begin position="4"/>
        <end position="46"/>
    </location>
</feature>
<evidence type="ECO:0000313" key="3">
    <source>
        <dbReference type="EMBL" id="RDX57638.1"/>
    </source>
</evidence>
<evidence type="ECO:0000313" key="4">
    <source>
        <dbReference type="Proteomes" id="UP000257109"/>
    </source>
</evidence>
<dbReference type="Pfam" id="PF00650">
    <property type="entry name" value="CRAL_TRIO"/>
    <property type="match status" value="1"/>
</dbReference>
<reference evidence="3" key="1">
    <citation type="submission" date="2018-05" db="EMBL/GenBank/DDBJ databases">
        <title>Draft genome of Mucuna pruriens seed.</title>
        <authorList>
            <person name="Nnadi N.E."/>
            <person name="Vos R."/>
            <person name="Hasami M.H."/>
            <person name="Devisetty U.K."/>
            <person name="Aguiy J.C."/>
        </authorList>
    </citation>
    <scope>NUCLEOTIDE SEQUENCE [LARGE SCALE GENOMIC DNA]</scope>
    <source>
        <strain evidence="3">JCA_2017</strain>
    </source>
</reference>
<sequence length="149" mass="16679">MVNTSSHENQIRHMVYILENAMLNLPQGQGQMSWLIDFTGLTFRNSMVKFTLDSKTIEKVKFVYLKKKGSVGLMKCYFDGENLPSKLGGKGMLNYNHEEFSRLMAEDDLKSVAFWGSDEDKLWSCVGTGHSGSEVAPEPAKASIEPGHI</sequence>
<dbReference type="AlphaFoldDB" id="A0A371DYR5"/>
<feature type="region of interest" description="Disordered" evidence="1">
    <location>
        <begin position="130"/>
        <end position="149"/>
    </location>
</feature>
<dbReference type="PANTHER" id="PTHR45824:SF22">
    <property type="entry name" value="SEC14P-LIKE PHOSPHATIDYLINOSITOL TRANSFER FAMILY PROTEIN"/>
    <property type="match status" value="1"/>
</dbReference>
<dbReference type="InterPro" id="IPR036865">
    <property type="entry name" value="CRAL-TRIO_dom_sf"/>
</dbReference>
<proteinExistence type="predicted"/>
<accession>A0A371DYR5</accession>
<organism evidence="3 4">
    <name type="scientific">Mucuna pruriens</name>
    <name type="common">Velvet bean</name>
    <name type="synonym">Dolichos pruriens</name>
    <dbReference type="NCBI Taxonomy" id="157652"/>
    <lineage>
        <taxon>Eukaryota</taxon>
        <taxon>Viridiplantae</taxon>
        <taxon>Streptophyta</taxon>
        <taxon>Embryophyta</taxon>
        <taxon>Tracheophyta</taxon>
        <taxon>Spermatophyta</taxon>
        <taxon>Magnoliopsida</taxon>
        <taxon>eudicotyledons</taxon>
        <taxon>Gunneridae</taxon>
        <taxon>Pentapetalae</taxon>
        <taxon>rosids</taxon>
        <taxon>fabids</taxon>
        <taxon>Fabales</taxon>
        <taxon>Fabaceae</taxon>
        <taxon>Papilionoideae</taxon>
        <taxon>50 kb inversion clade</taxon>
        <taxon>NPAAA clade</taxon>
        <taxon>indigoferoid/millettioid clade</taxon>
        <taxon>Phaseoleae</taxon>
        <taxon>Mucuna</taxon>
    </lineage>
</organism>
<dbReference type="InterPro" id="IPR001251">
    <property type="entry name" value="CRAL-TRIO_dom"/>
</dbReference>
<dbReference type="SUPFAM" id="SSF52087">
    <property type="entry name" value="CRAL/TRIO domain"/>
    <property type="match status" value="1"/>
</dbReference>
<dbReference type="InterPro" id="IPR052578">
    <property type="entry name" value="PI_Transfer_CRAL-TRIO"/>
</dbReference>
<dbReference type="STRING" id="157652.A0A371DYR5"/>
<dbReference type="EMBL" id="QJKJ01018407">
    <property type="protein sequence ID" value="RDX57638.1"/>
    <property type="molecule type" value="Genomic_DNA"/>
</dbReference>
<dbReference type="OrthoDB" id="1726866at2759"/>
<dbReference type="CDD" id="cd00170">
    <property type="entry name" value="SEC14"/>
    <property type="match status" value="1"/>
</dbReference>
<feature type="non-terminal residue" evidence="3">
    <location>
        <position position="1"/>
    </location>
</feature>
<evidence type="ECO:0000256" key="1">
    <source>
        <dbReference type="SAM" id="MobiDB-lite"/>
    </source>
</evidence>
<name>A0A371DYR5_MUCPR</name>
<evidence type="ECO:0000259" key="2">
    <source>
        <dbReference type="Pfam" id="PF00650"/>
    </source>
</evidence>
<protein>
    <recommendedName>
        <fullName evidence="2">CRAL-TRIO domain-containing protein</fullName>
    </recommendedName>
</protein>
<comment type="caution">
    <text evidence="3">The sequence shown here is derived from an EMBL/GenBank/DDBJ whole genome shotgun (WGS) entry which is preliminary data.</text>
</comment>
<dbReference type="Gene3D" id="3.40.525.10">
    <property type="entry name" value="CRAL-TRIO lipid binding domain"/>
    <property type="match status" value="2"/>
</dbReference>
<keyword evidence="4" id="KW-1185">Reference proteome</keyword>
<dbReference type="Proteomes" id="UP000257109">
    <property type="component" value="Unassembled WGS sequence"/>
</dbReference>
<dbReference type="PANTHER" id="PTHR45824">
    <property type="entry name" value="GH16843P"/>
    <property type="match status" value="1"/>
</dbReference>
<dbReference type="GO" id="GO:0008526">
    <property type="term" value="F:phosphatidylinositol transfer activity"/>
    <property type="evidence" value="ECO:0007669"/>
    <property type="project" value="TreeGrafter"/>
</dbReference>